<accession>A0A183GEL2</accession>
<dbReference type="EMBL" id="UZAH01032435">
    <property type="protein sequence ID" value="VDP21783.1"/>
    <property type="molecule type" value="Genomic_DNA"/>
</dbReference>
<accession>A0A3P8FHW9</accession>
<reference evidence="1 2" key="1">
    <citation type="submission" date="2018-11" db="EMBL/GenBank/DDBJ databases">
        <authorList>
            <consortium name="Pathogen Informatics"/>
        </authorList>
    </citation>
    <scope>NUCLEOTIDE SEQUENCE [LARGE SCALE GENOMIC DNA]</scope>
</reference>
<proteinExistence type="predicted"/>
<protein>
    <submittedName>
        <fullName evidence="3">Rad21_Rec8 domain-containing protein</fullName>
    </submittedName>
</protein>
<dbReference type="WBParaSite" id="HPBE_0002077701-mRNA-1">
    <property type="protein sequence ID" value="HPBE_0002077701-mRNA-1"/>
    <property type="gene ID" value="HPBE_0002077701"/>
</dbReference>
<organism evidence="2 3">
    <name type="scientific">Heligmosomoides polygyrus</name>
    <name type="common">Parasitic roundworm</name>
    <dbReference type="NCBI Taxonomy" id="6339"/>
    <lineage>
        <taxon>Eukaryota</taxon>
        <taxon>Metazoa</taxon>
        <taxon>Ecdysozoa</taxon>
        <taxon>Nematoda</taxon>
        <taxon>Chromadorea</taxon>
        <taxon>Rhabditida</taxon>
        <taxon>Rhabditina</taxon>
        <taxon>Rhabditomorpha</taxon>
        <taxon>Strongyloidea</taxon>
        <taxon>Heligmosomidae</taxon>
        <taxon>Heligmosomoides</taxon>
    </lineage>
</organism>
<keyword evidence="2" id="KW-1185">Reference proteome</keyword>
<dbReference type="Proteomes" id="UP000050761">
    <property type="component" value="Unassembled WGS sequence"/>
</dbReference>
<dbReference type="OrthoDB" id="5779882at2759"/>
<name>A0A183GEL2_HELPZ</name>
<evidence type="ECO:0000313" key="3">
    <source>
        <dbReference type="WBParaSite" id="HPBE_0002077701-mRNA-1"/>
    </source>
</evidence>
<dbReference type="AlphaFoldDB" id="A0A183GEL2"/>
<evidence type="ECO:0000313" key="2">
    <source>
        <dbReference type="Proteomes" id="UP000050761"/>
    </source>
</evidence>
<sequence length="149" mass="16828">MQKYCNANNQIIGLARMEQGHYPLHLVPLAGSGIAEILGNNGRFRLMTDEGLCQQLPKWIEQYAPQEELQLTEVNLEHEAEIEEDPLLSGYEASMPLEPSLLLDAFQSYDMEVLQPFRLLLLSLSSVFQCLPFDFMSDIEPTTKIAVKG</sequence>
<evidence type="ECO:0000313" key="1">
    <source>
        <dbReference type="EMBL" id="VDP21783.1"/>
    </source>
</evidence>
<gene>
    <name evidence="1" type="ORF">HPBE_LOCUS20776</name>
</gene>
<reference evidence="3" key="2">
    <citation type="submission" date="2019-09" db="UniProtKB">
        <authorList>
            <consortium name="WormBaseParasite"/>
        </authorList>
    </citation>
    <scope>IDENTIFICATION</scope>
</reference>